<sequence length="202" mass="21582">MAHDTPSDDDRTDHEAHSDSASTAGSRRRVRPMRSDPTGRPDLPSGARPHPRPQPGRVVPRPTGHRGPEGARPPAPRRQPEQESRTRSARSQDPRTQDPPWRMPGGPGPGASATGTPGPAGRPGQALPKPSLSAREVEVLLSWFQSESKAAVSEKLGLAPGTVSTYLSRIRVKYELVGRTANSKAALVARAVQDGLVTLDEL</sequence>
<dbReference type="EMBL" id="BAABKQ010000001">
    <property type="protein sequence ID" value="GAA4802277.1"/>
    <property type="molecule type" value="Genomic_DNA"/>
</dbReference>
<dbReference type="InterPro" id="IPR016032">
    <property type="entry name" value="Sig_transdc_resp-reg_C-effctor"/>
</dbReference>
<dbReference type="SMART" id="SM00421">
    <property type="entry name" value="HTH_LUXR"/>
    <property type="match status" value="1"/>
</dbReference>
<dbReference type="InterPro" id="IPR036388">
    <property type="entry name" value="WH-like_DNA-bd_sf"/>
</dbReference>
<proteinExistence type="predicted"/>
<evidence type="ECO:0000313" key="3">
    <source>
        <dbReference type="EMBL" id="GAA4802277.1"/>
    </source>
</evidence>
<protein>
    <recommendedName>
        <fullName evidence="2">HTH luxR-type domain-containing protein</fullName>
    </recommendedName>
</protein>
<feature type="compositionally biased region" description="Basic and acidic residues" evidence="1">
    <location>
        <begin position="78"/>
        <end position="96"/>
    </location>
</feature>
<dbReference type="SUPFAM" id="SSF46894">
    <property type="entry name" value="C-terminal effector domain of the bipartite response regulators"/>
    <property type="match status" value="1"/>
</dbReference>
<dbReference type="Proteomes" id="UP001500839">
    <property type="component" value="Unassembled WGS sequence"/>
</dbReference>
<dbReference type="Gene3D" id="1.10.10.10">
    <property type="entry name" value="Winged helix-like DNA-binding domain superfamily/Winged helix DNA-binding domain"/>
    <property type="match status" value="1"/>
</dbReference>
<keyword evidence="5" id="KW-1185">Reference proteome</keyword>
<reference evidence="4" key="1">
    <citation type="journal article" date="2014" name="Int. J. Syst. Evol. Microbiol.">
        <title>Complete genome of a new Firmicutes species belonging to the dominant human colonic microbiota ('Ruminococcus bicirculans') reveals two chromosomes and a selective capacity to utilize plant glucans.</title>
        <authorList>
            <consortium name="NISC Comparative Sequencing Program"/>
            <person name="Wegmann U."/>
            <person name="Louis P."/>
            <person name="Goesmann A."/>
            <person name="Henrissat B."/>
            <person name="Duncan S.H."/>
            <person name="Flint H.J."/>
        </authorList>
    </citation>
    <scope>NUCLEOTIDE SEQUENCE</scope>
    <source>
        <strain evidence="4">JCM 18542</strain>
    </source>
</reference>
<evidence type="ECO:0000313" key="4">
    <source>
        <dbReference type="EMBL" id="GAA4824308.1"/>
    </source>
</evidence>
<reference evidence="4" key="3">
    <citation type="submission" date="2023-12" db="EMBL/GenBank/DDBJ databases">
        <authorList>
            <person name="Sun Q."/>
            <person name="Inoue M."/>
        </authorList>
    </citation>
    <scope>NUCLEOTIDE SEQUENCE</scope>
    <source>
        <strain evidence="4">JCM 18542</strain>
    </source>
</reference>
<reference evidence="5" key="2">
    <citation type="journal article" date="2019" name="Int. J. Syst. Evol. Microbiol.">
        <title>The Global Catalogue of Microorganisms (GCM) 10K type strain sequencing project: providing services to taxonomists for standard genome sequencing and annotation.</title>
        <authorList>
            <consortium name="The Broad Institute Genomics Platform"/>
            <consortium name="The Broad Institute Genome Sequencing Center for Infectious Disease"/>
            <person name="Wu L."/>
            <person name="Ma J."/>
        </authorList>
    </citation>
    <scope>NUCLEOTIDE SEQUENCE [LARGE SCALE GENOMIC DNA]</scope>
    <source>
        <strain evidence="5">JCM 18542</strain>
    </source>
</reference>
<feature type="compositionally biased region" description="Basic and acidic residues" evidence="1">
    <location>
        <begin position="1"/>
        <end position="18"/>
    </location>
</feature>
<accession>A0ABP9D3X6</accession>
<dbReference type="Pfam" id="PF00196">
    <property type="entry name" value="GerE"/>
    <property type="match status" value="1"/>
</dbReference>
<evidence type="ECO:0000313" key="5">
    <source>
        <dbReference type="Proteomes" id="UP001500839"/>
    </source>
</evidence>
<comment type="caution">
    <text evidence="4">The sequence shown here is derived from an EMBL/GenBank/DDBJ whole genome shotgun (WGS) entry which is preliminary data.</text>
</comment>
<evidence type="ECO:0000259" key="2">
    <source>
        <dbReference type="SMART" id="SM00421"/>
    </source>
</evidence>
<evidence type="ECO:0000256" key="1">
    <source>
        <dbReference type="SAM" id="MobiDB-lite"/>
    </source>
</evidence>
<feature type="compositionally biased region" description="Low complexity" evidence="1">
    <location>
        <begin position="110"/>
        <end position="124"/>
    </location>
</feature>
<dbReference type="EMBL" id="BAABKQ010000001">
    <property type="protein sequence ID" value="GAA4824308.1"/>
    <property type="molecule type" value="Genomic_DNA"/>
</dbReference>
<dbReference type="InterPro" id="IPR000792">
    <property type="entry name" value="Tscrpt_reg_LuxR_C"/>
</dbReference>
<feature type="domain" description="HTH luxR-type" evidence="2">
    <location>
        <begin position="129"/>
        <end position="191"/>
    </location>
</feature>
<gene>
    <name evidence="3" type="ORF">GCM10023353_00110</name>
    <name evidence="4" type="ORF">GCM10023353_36700</name>
</gene>
<name>A0ABP9D3X6_9ACTN</name>
<feature type="region of interest" description="Disordered" evidence="1">
    <location>
        <begin position="1"/>
        <end position="131"/>
    </location>
</feature>
<organism evidence="4 5">
    <name type="scientific">Tomitella cavernea</name>
    <dbReference type="NCBI Taxonomy" id="1387982"/>
    <lineage>
        <taxon>Bacteria</taxon>
        <taxon>Bacillati</taxon>
        <taxon>Actinomycetota</taxon>
        <taxon>Actinomycetes</taxon>
        <taxon>Mycobacteriales</taxon>
        <taxon>Tomitella</taxon>
    </lineage>
</organism>